<evidence type="ECO:0000313" key="5">
    <source>
        <dbReference type="Proteomes" id="UP001303407"/>
    </source>
</evidence>
<evidence type="ECO:0000256" key="1">
    <source>
        <dbReference type="SAM" id="Phobius"/>
    </source>
</evidence>
<accession>A0ABY9XUY3</accession>
<organism evidence="2 4">
    <name type="scientific">Thalassobellus suaedae</name>
    <dbReference type="NCBI Taxonomy" id="3074124"/>
    <lineage>
        <taxon>Bacteria</taxon>
        <taxon>Pseudomonadati</taxon>
        <taxon>Bacteroidota</taxon>
        <taxon>Flavobacteriia</taxon>
        <taxon>Flavobacteriales</taxon>
        <taxon>Flavobacteriaceae</taxon>
        <taxon>Thalassobellus</taxon>
    </lineage>
</organism>
<keyword evidence="1" id="KW-0472">Membrane</keyword>
<protein>
    <submittedName>
        <fullName evidence="2">Uncharacterized protein</fullName>
    </submittedName>
</protein>
<dbReference type="EMBL" id="CP134536">
    <property type="protein sequence ID" value="WNH11726.1"/>
    <property type="molecule type" value="Genomic_DNA"/>
</dbReference>
<evidence type="ECO:0000313" key="4">
    <source>
        <dbReference type="Proteomes" id="UP001302806"/>
    </source>
</evidence>
<name>A0ABY9XUY3_9FLAO</name>
<evidence type="ECO:0000313" key="2">
    <source>
        <dbReference type="EMBL" id="WNH09720.1"/>
    </source>
</evidence>
<dbReference type="Proteomes" id="UP001303407">
    <property type="component" value="Chromosome"/>
</dbReference>
<gene>
    <name evidence="3" type="ORF">RHP49_12540</name>
    <name evidence="2" type="ORF">RHP51_03070</name>
</gene>
<sequence>MQTLKEHIVFKIVSLSLVAILLVPTVLKFAHIFAHHEHDICLGEKSTHLHELNIDCDLHKFKLSNSYAITFFNFSLFSPKEVPLKIASQYQFLSEYQRLQTSLRGPPYLI</sequence>
<feature type="transmembrane region" description="Helical" evidence="1">
    <location>
        <begin position="12"/>
        <end position="34"/>
    </location>
</feature>
<dbReference type="RefSeq" id="WP_415861703.1">
    <property type="nucleotide sequence ID" value="NZ_CP134536.1"/>
</dbReference>
<keyword evidence="1" id="KW-0812">Transmembrane</keyword>
<evidence type="ECO:0000313" key="3">
    <source>
        <dbReference type="EMBL" id="WNH11726.1"/>
    </source>
</evidence>
<keyword evidence="1" id="KW-1133">Transmembrane helix</keyword>
<dbReference type="EMBL" id="CP134537">
    <property type="protein sequence ID" value="WNH09720.1"/>
    <property type="molecule type" value="Genomic_DNA"/>
</dbReference>
<dbReference type="Proteomes" id="UP001302806">
    <property type="component" value="Chromosome"/>
</dbReference>
<proteinExistence type="predicted"/>
<keyword evidence="5" id="KW-1185">Reference proteome</keyword>
<reference evidence="4 5" key="1">
    <citation type="submission" date="2023-09" db="EMBL/GenBank/DDBJ databases">
        <title>Thalassobella suaedae gen. nov., sp. nov., a marine bacterium of the family Flavobacteriaceae isolated from a halophyte Suaeda japonica.</title>
        <authorList>
            <person name="Lee S.Y."/>
            <person name="Hwang C.Y."/>
        </authorList>
    </citation>
    <scope>NUCLEOTIDE SEQUENCE [LARGE SCALE GENOMIC DNA]</scope>
    <source>
        <strain evidence="3 5">HL-DH10</strain>
        <strain evidence="2 4">HL-DH14</strain>
    </source>
</reference>